<dbReference type="GO" id="GO:0003700">
    <property type="term" value="F:DNA-binding transcription factor activity"/>
    <property type="evidence" value="ECO:0007669"/>
    <property type="project" value="TreeGrafter"/>
</dbReference>
<reference evidence="6 7" key="1">
    <citation type="journal article" date="2011" name="Syst. Appl. Microbiol.">
        <title>Defluviimonas denitrificans gen. nov., sp. nov., and Pararhodobacter aggregans gen. nov., sp. nov., non-phototrophic Rhodobacteraceae from the biofilter of a marine aquaculture.</title>
        <authorList>
            <person name="Foesel B.U."/>
            <person name="Drake H.L."/>
            <person name="Schramm A."/>
        </authorList>
    </citation>
    <scope>NUCLEOTIDE SEQUENCE [LARGE SCALE GENOMIC DNA]</scope>
    <source>
        <strain evidence="6 7">D1-19</strain>
    </source>
</reference>
<dbReference type="InterPro" id="IPR050707">
    <property type="entry name" value="HTH_MetabolicPath_Reg"/>
</dbReference>
<accession>A0A2T7UMD5</accession>
<dbReference type="SUPFAM" id="SSF46785">
    <property type="entry name" value="Winged helix' DNA-binding domain"/>
    <property type="match status" value="1"/>
</dbReference>
<dbReference type="InterPro" id="IPR014757">
    <property type="entry name" value="Tscrpt_reg_IclR_C"/>
</dbReference>
<dbReference type="OrthoDB" id="9807558at2"/>
<protein>
    <submittedName>
        <fullName evidence="6">IclR family transcriptional regulator</fullName>
    </submittedName>
</protein>
<dbReference type="Gene3D" id="3.30.450.40">
    <property type="match status" value="1"/>
</dbReference>
<name>A0A2T7UMD5_9RHOB</name>
<dbReference type="GO" id="GO:0045892">
    <property type="term" value="P:negative regulation of DNA-templated transcription"/>
    <property type="evidence" value="ECO:0007669"/>
    <property type="project" value="TreeGrafter"/>
</dbReference>
<evidence type="ECO:0000259" key="4">
    <source>
        <dbReference type="PROSITE" id="PS51077"/>
    </source>
</evidence>
<evidence type="ECO:0000256" key="3">
    <source>
        <dbReference type="ARBA" id="ARBA00023163"/>
    </source>
</evidence>
<proteinExistence type="predicted"/>
<feature type="domain" description="IclR-ED" evidence="5">
    <location>
        <begin position="113"/>
        <end position="298"/>
    </location>
</feature>
<dbReference type="SMART" id="SM00346">
    <property type="entry name" value="HTH_ICLR"/>
    <property type="match status" value="1"/>
</dbReference>
<dbReference type="Proteomes" id="UP000244810">
    <property type="component" value="Unassembled WGS sequence"/>
</dbReference>
<dbReference type="InterPro" id="IPR005471">
    <property type="entry name" value="Tscrpt_reg_IclR_N"/>
</dbReference>
<dbReference type="Gene3D" id="1.10.10.10">
    <property type="entry name" value="Winged helix-like DNA-binding domain superfamily/Winged helix DNA-binding domain"/>
    <property type="match status" value="1"/>
</dbReference>
<evidence type="ECO:0000313" key="6">
    <source>
        <dbReference type="EMBL" id="PVE45798.1"/>
    </source>
</evidence>
<evidence type="ECO:0000313" key="7">
    <source>
        <dbReference type="Proteomes" id="UP000244810"/>
    </source>
</evidence>
<dbReference type="SUPFAM" id="SSF55781">
    <property type="entry name" value="GAF domain-like"/>
    <property type="match status" value="1"/>
</dbReference>
<dbReference type="GO" id="GO:0003677">
    <property type="term" value="F:DNA binding"/>
    <property type="evidence" value="ECO:0007669"/>
    <property type="project" value="UniProtKB-KW"/>
</dbReference>
<dbReference type="InterPro" id="IPR036390">
    <property type="entry name" value="WH_DNA-bd_sf"/>
</dbReference>
<keyword evidence="3" id="KW-0804">Transcription</keyword>
<dbReference type="AlphaFoldDB" id="A0A2T7UMD5"/>
<dbReference type="EMBL" id="QDDR01000012">
    <property type="protein sequence ID" value="PVE45798.1"/>
    <property type="molecule type" value="Genomic_DNA"/>
</dbReference>
<keyword evidence="2" id="KW-0238">DNA-binding</keyword>
<dbReference type="PROSITE" id="PS51077">
    <property type="entry name" value="HTH_ICLR"/>
    <property type="match status" value="1"/>
</dbReference>
<gene>
    <name evidence="6" type="ORF">DDE23_20060</name>
</gene>
<keyword evidence="7" id="KW-1185">Reference proteome</keyword>
<feature type="domain" description="HTH iclR-type" evidence="4">
    <location>
        <begin position="50"/>
        <end position="112"/>
    </location>
</feature>
<dbReference type="PANTHER" id="PTHR30136">
    <property type="entry name" value="HELIX-TURN-HELIX TRANSCRIPTIONAL REGULATOR, ICLR FAMILY"/>
    <property type="match status" value="1"/>
</dbReference>
<dbReference type="PROSITE" id="PS51078">
    <property type="entry name" value="ICLR_ED"/>
    <property type="match status" value="1"/>
</dbReference>
<sequence>MCRRYAVALGIRPEEVARDCGTGLPDVRTGKREGIQVSDETESEGTSYSVPPVHRAFRLLRHIAGGARCSNASATARELGINRTTLIRLLHTLEAERMIETQDEGLSWQLGPGMIALAADALKSRDVVRVAQPVMARLVTQLGLSAHMGILEGTEIIYLLRETPNSHLVSNVREGSRLPAHATTIGRILLGALPAGELERRYGGSDLSTFTDKTATSLDALAAQIAADTTRGVAWSSGNFERGIGSCAAAIFDHQGRAVAGLNVTGPESQFQPDTPLAAQIEAAIRKAAAEVSAALGYSG</sequence>
<evidence type="ECO:0000256" key="2">
    <source>
        <dbReference type="ARBA" id="ARBA00023125"/>
    </source>
</evidence>
<dbReference type="PANTHER" id="PTHR30136:SF34">
    <property type="entry name" value="TRANSCRIPTIONAL REGULATOR"/>
    <property type="match status" value="1"/>
</dbReference>
<evidence type="ECO:0000256" key="1">
    <source>
        <dbReference type="ARBA" id="ARBA00023015"/>
    </source>
</evidence>
<keyword evidence="1" id="KW-0805">Transcription regulation</keyword>
<organism evidence="6 7">
    <name type="scientific">Pararhodobacter aggregans</name>
    <dbReference type="NCBI Taxonomy" id="404875"/>
    <lineage>
        <taxon>Bacteria</taxon>
        <taxon>Pseudomonadati</taxon>
        <taxon>Pseudomonadota</taxon>
        <taxon>Alphaproteobacteria</taxon>
        <taxon>Rhodobacterales</taxon>
        <taxon>Paracoccaceae</taxon>
        <taxon>Pararhodobacter</taxon>
    </lineage>
</organism>
<dbReference type="Pfam" id="PF09339">
    <property type="entry name" value="HTH_IclR"/>
    <property type="match status" value="1"/>
</dbReference>
<dbReference type="InterPro" id="IPR036388">
    <property type="entry name" value="WH-like_DNA-bd_sf"/>
</dbReference>
<dbReference type="Pfam" id="PF01614">
    <property type="entry name" value="IclR_C"/>
    <property type="match status" value="1"/>
</dbReference>
<evidence type="ECO:0000259" key="5">
    <source>
        <dbReference type="PROSITE" id="PS51078"/>
    </source>
</evidence>
<dbReference type="InterPro" id="IPR029016">
    <property type="entry name" value="GAF-like_dom_sf"/>
</dbReference>
<comment type="caution">
    <text evidence="6">The sequence shown here is derived from an EMBL/GenBank/DDBJ whole genome shotgun (WGS) entry which is preliminary data.</text>
</comment>